<dbReference type="EMBL" id="JACCFH010000001">
    <property type="protein sequence ID" value="NYG35377.1"/>
    <property type="molecule type" value="Genomic_DNA"/>
</dbReference>
<dbReference type="InterPro" id="IPR058248">
    <property type="entry name" value="Lxx211020-like"/>
</dbReference>
<dbReference type="AlphaFoldDB" id="A0A7Y9R1A2"/>
<evidence type="ECO:0000313" key="3">
    <source>
        <dbReference type="Proteomes" id="UP000518288"/>
    </source>
</evidence>
<keyword evidence="3" id="KW-1185">Reference proteome</keyword>
<dbReference type="PANTHER" id="PTHR36302:SF1">
    <property type="entry name" value="COPPER CHAPERONE PCU(A)C"/>
    <property type="match status" value="1"/>
</dbReference>
<comment type="caution">
    <text evidence="2">The sequence shown here is derived from an EMBL/GenBank/DDBJ whole genome shotgun (WGS) entry which is preliminary data.</text>
</comment>
<dbReference type="SUPFAM" id="SSF110087">
    <property type="entry name" value="DR1885-like metal-binding protein"/>
    <property type="match status" value="1"/>
</dbReference>
<protein>
    <recommendedName>
        <fullName evidence="4">Copper chaperone PCu(A)C</fullName>
    </recommendedName>
</protein>
<keyword evidence="1" id="KW-0732">Signal</keyword>
<dbReference type="Pfam" id="PF04314">
    <property type="entry name" value="PCuAC"/>
    <property type="match status" value="1"/>
</dbReference>
<evidence type="ECO:0000313" key="2">
    <source>
        <dbReference type="EMBL" id="NYG35377.1"/>
    </source>
</evidence>
<evidence type="ECO:0000256" key="1">
    <source>
        <dbReference type="SAM" id="SignalP"/>
    </source>
</evidence>
<feature type="signal peptide" evidence="1">
    <location>
        <begin position="1"/>
        <end position="26"/>
    </location>
</feature>
<name>A0A7Y9R1A2_9BURK</name>
<dbReference type="RefSeq" id="WP_179635906.1">
    <property type="nucleotide sequence ID" value="NZ_CAXYYM010000124.1"/>
</dbReference>
<dbReference type="InterPro" id="IPR036182">
    <property type="entry name" value="PCuAC_sf"/>
</dbReference>
<dbReference type="Gene3D" id="2.60.40.1890">
    <property type="entry name" value="PCu(A)C copper chaperone"/>
    <property type="match status" value="1"/>
</dbReference>
<dbReference type="Proteomes" id="UP000518288">
    <property type="component" value="Unassembled WGS sequence"/>
</dbReference>
<proteinExistence type="predicted"/>
<reference evidence="2 3" key="1">
    <citation type="submission" date="2020-07" db="EMBL/GenBank/DDBJ databases">
        <title>Genomic Encyclopedia of Archaeal and Bacterial Type Strains, Phase II (KMG-II): from individual species to whole genera.</title>
        <authorList>
            <person name="Goeker M."/>
        </authorList>
    </citation>
    <scope>NUCLEOTIDE SEQUENCE [LARGE SCALE GENOMIC DNA]</scope>
    <source>
        <strain evidence="2 3">DSM 21226</strain>
    </source>
</reference>
<feature type="chain" id="PRO_5031134421" description="Copper chaperone PCu(A)C" evidence="1">
    <location>
        <begin position="27"/>
        <end position="158"/>
    </location>
</feature>
<dbReference type="InterPro" id="IPR007410">
    <property type="entry name" value="LpqE-like"/>
</dbReference>
<accession>A0A7Y9R1A2</accession>
<dbReference type="PANTHER" id="PTHR36302">
    <property type="entry name" value="BLR7088 PROTEIN"/>
    <property type="match status" value="1"/>
</dbReference>
<organism evidence="2 3">
    <name type="scientific">Sphaerotilus montanus</name>
    <dbReference type="NCBI Taxonomy" id="522889"/>
    <lineage>
        <taxon>Bacteria</taxon>
        <taxon>Pseudomonadati</taxon>
        <taxon>Pseudomonadota</taxon>
        <taxon>Betaproteobacteria</taxon>
        <taxon>Burkholderiales</taxon>
        <taxon>Sphaerotilaceae</taxon>
        <taxon>Sphaerotilus</taxon>
    </lineage>
</organism>
<sequence length="158" mass="17107">MKFPRSILNTLFCAALTLASATAAHAQVTVKEPWVRGTVASQKATGAFMQLSTTEAVRLVEARSGAAKIVEIHEMRMEGDRMMMQAVPGLDLVPGKTLELKPGGYHVMLIDVVKPLNAGDKVPLTLVLEGKDKKRIQVEVSAEVRALNAMPAAQQHQH</sequence>
<evidence type="ECO:0008006" key="4">
    <source>
        <dbReference type="Google" id="ProtNLM"/>
    </source>
</evidence>
<gene>
    <name evidence="2" type="ORF">BDD16_004363</name>
</gene>